<reference evidence="2 3" key="1">
    <citation type="journal article" date="2016" name="Front. Microbiol.">
        <title>Fuerstia marisgermanicae gen. nov., sp. nov., an Unusual Member of the Phylum Planctomycetes from the German Wadden Sea.</title>
        <authorList>
            <person name="Kohn T."/>
            <person name="Heuer A."/>
            <person name="Jogler M."/>
            <person name="Vollmers J."/>
            <person name="Boedeker C."/>
            <person name="Bunk B."/>
            <person name="Rast P."/>
            <person name="Borchert D."/>
            <person name="Glockner I."/>
            <person name="Freese H.M."/>
            <person name="Klenk H.P."/>
            <person name="Overmann J."/>
            <person name="Kaster A.K."/>
            <person name="Rohde M."/>
            <person name="Wiegand S."/>
            <person name="Jogler C."/>
        </authorList>
    </citation>
    <scope>NUCLEOTIDE SEQUENCE [LARGE SCALE GENOMIC DNA]</scope>
    <source>
        <strain evidence="2 3">NH11</strain>
    </source>
</reference>
<accession>A0A1P8WJX7</accession>
<dbReference type="STRING" id="1891926.Fuma_03985"/>
<feature type="transmembrane region" description="Helical" evidence="1">
    <location>
        <begin position="20"/>
        <end position="37"/>
    </location>
</feature>
<keyword evidence="1" id="KW-0812">Transmembrane</keyword>
<dbReference type="AlphaFoldDB" id="A0A1P8WJX7"/>
<keyword evidence="1" id="KW-0472">Membrane</keyword>
<evidence type="ECO:0000256" key="1">
    <source>
        <dbReference type="SAM" id="Phobius"/>
    </source>
</evidence>
<feature type="transmembrane region" description="Helical" evidence="1">
    <location>
        <begin position="110"/>
        <end position="131"/>
    </location>
</feature>
<dbReference type="KEGG" id="fmr:Fuma_03985"/>
<evidence type="ECO:0000313" key="3">
    <source>
        <dbReference type="Proteomes" id="UP000187735"/>
    </source>
</evidence>
<dbReference type="Proteomes" id="UP000187735">
    <property type="component" value="Chromosome"/>
</dbReference>
<gene>
    <name evidence="2" type="ORF">Fuma_03985</name>
</gene>
<evidence type="ECO:0000313" key="2">
    <source>
        <dbReference type="EMBL" id="APZ94353.1"/>
    </source>
</evidence>
<keyword evidence="3" id="KW-1185">Reference proteome</keyword>
<keyword evidence="1" id="KW-1133">Transmembrane helix</keyword>
<organism evidence="2 3">
    <name type="scientific">Fuerstiella marisgermanici</name>
    <dbReference type="NCBI Taxonomy" id="1891926"/>
    <lineage>
        <taxon>Bacteria</taxon>
        <taxon>Pseudomonadati</taxon>
        <taxon>Planctomycetota</taxon>
        <taxon>Planctomycetia</taxon>
        <taxon>Planctomycetales</taxon>
        <taxon>Planctomycetaceae</taxon>
        <taxon>Fuerstiella</taxon>
    </lineage>
</organism>
<proteinExistence type="predicted"/>
<sequence length="139" mass="15584">MRCGVIGMPDSDSSWRRRVLIAASLHSGLWGVFIMGMPRQSSIVYGFATVPQEVHLWQGAGLFIFLLAIGFGMAAFDERQHWGIVFIGLLAKVFGMAGMASAVFRGQVAAQVLWLLPFNDLIWIWPFFRIVQHGMKQSR</sequence>
<dbReference type="EMBL" id="CP017641">
    <property type="protein sequence ID" value="APZ94353.1"/>
    <property type="molecule type" value="Genomic_DNA"/>
</dbReference>
<feature type="transmembrane region" description="Helical" evidence="1">
    <location>
        <begin position="57"/>
        <end position="76"/>
    </location>
</feature>
<protein>
    <submittedName>
        <fullName evidence="2">Uncharacterized protein</fullName>
    </submittedName>
</protein>
<name>A0A1P8WJX7_9PLAN</name>
<feature type="transmembrane region" description="Helical" evidence="1">
    <location>
        <begin position="83"/>
        <end position="104"/>
    </location>
</feature>